<proteinExistence type="predicted"/>
<reference evidence="2" key="1">
    <citation type="journal article" date="2003" name="J. Bacteriol.">
        <title>Identification and characterization of phytoplasmal genes, employing a novel method of isolating phytoplasmal genomic DNA.</title>
        <authorList>
            <person name="Melamed S."/>
            <person name="Tanne E."/>
            <person name="Ben-Haim R."/>
            <person name="Edelbaum O."/>
            <person name="Yogev D."/>
            <person name="Sela I."/>
        </authorList>
    </citation>
    <scope>NUCLEOTIDE SEQUENCE</scope>
</reference>
<accession>Q847Q7</accession>
<feature type="non-terminal residue" evidence="2">
    <location>
        <position position="1"/>
    </location>
</feature>
<evidence type="ECO:0000313" key="2">
    <source>
        <dbReference type="EMBL" id="AAO61979.1"/>
    </source>
</evidence>
<dbReference type="EMBL" id="AY191290">
    <property type="protein sequence ID" value="AAO61979.1"/>
    <property type="molecule type" value="Genomic_DNA"/>
</dbReference>
<keyword evidence="1" id="KW-0472">Membrane</keyword>
<sequence length="69" mass="7677">NSVLGMENGLNTFLHHLLRIPQPTCIIFALLIVFVVSCAADVFGAVRFTIFSKIYLWHVQSAMCGGECY</sequence>
<keyword evidence="2" id="KW-0808">Transferase</keyword>
<name>Q847Q7_ASTYP</name>
<keyword evidence="1" id="KW-0812">Transmembrane</keyword>
<organism evidence="2">
    <name type="scientific">Aster yellows phytoplasma</name>
    <dbReference type="NCBI Taxonomy" id="35779"/>
    <lineage>
        <taxon>Bacteria</taxon>
        <taxon>Bacillati</taxon>
        <taxon>Mycoplasmatota</taxon>
        <taxon>Mollicutes</taxon>
        <taxon>Acholeplasmatales</taxon>
        <taxon>Acholeplasmataceae</taxon>
        <taxon>Candidatus Phytoplasma</taxon>
        <taxon>16SrI (Aster yellows group)</taxon>
    </lineage>
</organism>
<evidence type="ECO:0000256" key="1">
    <source>
        <dbReference type="SAM" id="Phobius"/>
    </source>
</evidence>
<protein>
    <submittedName>
        <fullName evidence="2">Putative N acetyltransferase Camello 4</fullName>
    </submittedName>
</protein>
<dbReference type="GO" id="GO:0016740">
    <property type="term" value="F:transferase activity"/>
    <property type="evidence" value="ECO:0007669"/>
    <property type="project" value="UniProtKB-KW"/>
</dbReference>
<keyword evidence="1" id="KW-1133">Transmembrane helix</keyword>
<feature type="transmembrane region" description="Helical" evidence="1">
    <location>
        <begin position="20"/>
        <end position="46"/>
    </location>
</feature>
<dbReference type="AlphaFoldDB" id="Q847Q7"/>